<comment type="subcellular location">
    <subcellularLocation>
        <location evidence="4">Membrane</location>
        <topology evidence="4">Multi-pass membrane protein</topology>
    </subcellularLocation>
</comment>
<evidence type="ECO:0000313" key="7">
    <source>
        <dbReference type="Proteomes" id="UP000799536"/>
    </source>
</evidence>
<evidence type="ECO:0000256" key="1">
    <source>
        <dbReference type="ARBA" id="ARBA00022692"/>
    </source>
</evidence>
<proteinExistence type="inferred from homology"/>
<dbReference type="PANTHER" id="PTHR39136:SF1">
    <property type="entry name" value="ALTERED INHERITANCE OF MITOCHONDRIA PROTEIN 11"/>
    <property type="match status" value="1"/>
</dbReference>
<dbReference type="PANTHER" id="PTHR39136">
    <property type="entry name" value="ALTERED INHERITANCE OF MITOCHONDRIA PROTEIN 11"/>
    <property type="match status" value="1"/>
</dbReference>
<dbReference type="GO" id="GO:0005739">
    <property type="term" value="C:mitochondrion"/>
    <property type="evidence" value="ECO:0007669"/>
    <property type="project" value="TreeGrafter"/>
</dbReference>
<comment type="similarity">
    <text evidence="4">Belongs to the AIM11 family.</text>
</comment>
<gene>
    <name evidence="4" type="primary">AIM11</name>
    <name evidence="6" type="ORF">GQ43DRAFT_361296</name>
</gene>
<sequence>MTKSSPEPTKTPPRSSPEVAYESTPISSPRSLKQLSIFFLGASLFLVSTSVTRRAIHRRHLRNIPKLFEANTNPHEHFSPTADAIQALNLATMNVVSLGVMAIGGTLWAFDISGLSEMQRALRSRLGYQGFDASPSNVNSNRERTLEISILEKRKEAESSKKA</sequence>
<evidence type="ECO:0000256" key="4">
    <source>
        <dbReference type="RuleBase" id="RU367098"/>
    </source>
</evidence>
<feature type="transmembrane region" description="Helical" evidence="4">
    <location>
        <begin position="35"/>
        <end position="56"/>
    </location>
</feature>
<keyword evidence="7" id="KW-1185">Reference proteome</keyword>
<dbReference type="OrthoDB" id="3558022at2759"/>
<evidence type="ECO:0000256" key="2">
    <source>
        <dbReference type="ARBA" id="ARBA00022989"/>
    </source>
</evidence>
<name>A0A9P4JWS7_9PLEO</name>
<reference evidence="6" key="1">
    <citation type="journal article" date="2020" name="Stud. Mycol.">
        <title>101 Dothideomycetes genomes: a test case for predicting lifestyles and emergence of pathogens.</title>
        <authorList>
            <person name="Haridas S."/>
            <person name="Albert R."/>
            <person name="Binder M."/>
            <person name="Bloem J."/>
            <person name="Labutti K."/>
            <person name="Salamov A."/>
            <person name="Andreopoulos B."/>
            <person name="Baker S."/>
            <person name="Barry K."/>
            <person name="Bills G."/>
            <person name="Bluhm B."/>
            <person name="Cannon C."/>
            <person name="Castanera R."/>
            <person name="Culley D."/>
            <person name="Daum C."/>
            <person name="Ezra D."/>
            <person name="Gonzalez J."/>
            <person name="Henrissat B."/>
            <person name="Kuo A."/>
            <person name="Liang C."/>
            <person name="Lipzen A."/>
            <person name="Lutzoni F."/>
            <person name="Magnuson J."/>
            <person name="Mondo S."/>
            <person name="Nolan M."/>
            <person name="Ohm R."/>
            <person name="Pangilinan J."/>
            <person name="Park H.-J."/>
            <person name="Ramirez L."/>
            <person name="Alfaro M."/>
            <person name="Sun H."/>
            <person name="Tritt A."/>
            <person name="Yoshinaga Y."/>
            <person name="Zwiers L.-H."/>
            <person name="Turgeon B."/>
            <person name="Goodwin S."/>
            <person name="Spatafora J."/>
            <person name="Crous P."/>
            <person name="Grigoriev I."/>
        </authorList>
    </citation>
    <scope>NUCLEOTIDE SEQUENCE</scope>
    <source>
        <strain evidence="6">ATCC 74209</strain>
    </source>
</reference>
<evidence type="ECO:0000256" key="5">
    <source>
        <dbReference type="SAM" id="MobiDB-lite"/>
    </source>
</evidence>
<comment type="caution">
    <text evidence="6">The sequence shown here is derived from an EMBL/GenBank/DDBJ whole genome shotgun (WGS) entry which is preliminary data.</text>
</comment>
<dbReference type="Proteomes" id="UP000799536">
    <property type="component" value="Unassembled WGS sequence"/>
</dbReference>
<keyword evidence="3 4" id="KW-0472">Membrane</keyword>
<keyword evidence="2 4" id="KW-1133">Transmembrane helix</keyword>
<dbReference type="EMBL" id="ML993848">
    <property type="protein sequence ID" value="KAF2205874.1"/>
    <property type="molecule type" value="Genomic_DNA"/>
</dbReference>
<accession>A0A9P4JWS7</accession>
<dbReference type="GO" id="GO:0016020">
    <property type="term" value="C:membrane"/>
    <property type="evidence" value="ECO:0007669"/>
    <property type="project" value="UniProtKB-SubCell"/>
</dbReference>
<keyword evidence="1 4" id="KW-0812">Transmembrane</keyword>
<protein>
    <recommendedName>
        <fullName evidence="4">Altered inheritance of mitochondria protein 11</fullName>
    </recommendedName>
</protein>
<evidence type="ECO:0000313" key="6">
    <source>
        <dbReference type="EMBL" id="KAF2205874.1"/>
    </source>
</evidence>
<dbReference type="AlphaFoldDB" id="A0A9P4JWS7"/>
<organism evidence="6 7">
    <name type="scientific">Delitschia confertaspora ATCC 74209</name>
    <dbReference type="NCBI Taxonomy" id="1513339"/>
    <lineage>
        <taxon>Eukaryota</taxon>
        <taxon>Fungi</taxon>
        <taxon>Dikarya</taxon>
        <taxon>Ascomycota</taxon>
        <taxon>Pezizomycotina</taxon>
        <taxon>Dothideomycetes</taxon>
        <taxon>Pleosporomycetidae</taxon>
        <taxon>Pleosporales</taxon>
        <taxon>Delitschiaceae</taxon>
        <taxon>Delitschia</taxon>
    </lineage>
</organism>
<evidence type="ECO:0000256" key="3">
    <source>
        <dbReference type="ARBA" id="ARBA00023136"/>
    </source>
</evidence>
<feature type="region of interest" description="Disordered" evidence="5">
    <location>
        <begin position="1"/>
        <end position="25"/>
    </location>
</feature>
<dbReference type="InterPro" id="IPR038814">
    <property type="entry name" value="AIM11"/>
</dbReference>